<sequence length="130" mass="14462">MGWNGLYSMKHEWRDPTKEEMHLLRSALLKEIADVEALSRQLEHIRVSPDADAPPGFYLLPETEAPSARSLTKGGPVSVGLYHDTDGRLVEILLTVQGGRLYSMDIQKLGPDAPIYQAPWDADVSFSTDL</sequence>
<name>E6PCC9_9ZZZZ</name>
<comment type="caution">
    <text evidence="1">The sequence shown here is derived from an EMBL/GenBank/DDBJ whole genome shotgun (WGS) entry which is preliminary data.</text>
</comment>
<protein>
    <submittedName>
        <fullName evidence="1">Uncharacterized protein</fullName>
    </submittedName>
</protein>
<evidence type="ECO:0000313" key="2">
    <source>
        <dbReference type="EMBL" id="CBI02855.1"/>
    </source>
</evidence>
<evidence type="ECO:0000313" key="1">
    <source>
        <dbReference type="EMBL" id="CBH74112.1"/>
    </source>
</evidence>
<proteinExistence type="predicted"/>
<reference evidence="1" key="1">
    <citation type="submission" date="2009-10" db="EMBL/GenBank/DDBJ databases">
        <title>Diversity of trophic interactions inside an arsenic-rich microbial ecosystem.</title>
        <authorList>
            <person name="Bertin P.N."/>
            <person name="Heinrich-Salmeron A."/>
            <person name="Pelletier E."/>
            <person name="Goulhen-Chollet F."/>
            <person name="Arsene-Ploetze F."/>
            <person name="Gallien S."/>
            <person name="Calteau A."/>
            <person name="Vallenet D."/>
            <person name="Casiot C."/>
            <person name="Chane-Woon-Ming B."/>
            <person name="Giloteaux L."/>
            <person name="Barakat M."/>
            <person name="Bonnefoy V."/>
            <person name="Bruneel O."/>
            <person name="Chandler M."/>
            <person name="Cleiss J."/>
            <person name="Duran R."/>
            <person name="Elbaz-Poulichet F."/>
            <person name="Fonknechten N."/>
            <person name="Lauga B."/>
            <person name="Mornico D."/>
            <person name="Ortet P."/>
            <person name="Schaeffer C."/>
            <person name="Siguier P."/>
            <person name="Alexander Thil Smith A."/>
            <person name="Van Dorsselaer A."/>
            <person name="Weissenbach J."/>
            <person name="Medigue C."/>
            <person name="Le Paslier D."/>
        </authorList>
    </citation>
    <scope>NUCLEOTIDE SEQUENCE</scope>
</reference>
<dbReference type="EMBL" id="CABL01000001">
    <property type="protein sequence ID" value="CBH74112.1"/>
    <property type="molecule type" value="Genomic_DNA"/>
</dbReference>
<dbReference type="EMBL" id="CABO01000043">
    <property type="protein sequence ID" value="CBI02855.1"/>
    <property type="molecule type" value="Genomic_DNA"/>
</dbReference>
<gene>
    <name evidence="1" type="ORF">CARN1_1999</name>
    <name evidence="2" type="ORF">CARN4_1220</name>
</gene>
<accession>E6PCC9</accession>
<organism evidence="1">
    <name type="scientific">mine drainage metagenome</name>
    <dbReference type="NCBI Taxonomy" id="410659"/>
    <lineage>
        <taxon>unclassified sequences</taxon>
        <taxon>metagenomes</taxon>
        <taxon>ecological metagenomes</taxon>
    </lineage>
</organism>
<dbReference type="AlphaFoldDB" id="E6PCC9"/>